<evidence type="ECO:0000256" key="1">
    <source>
        <dbReference type="ARBA" id="ARBA00008791"/>
    </source>
</evidence>
<comment type="caution">
    <text evidence="3">The sequence shown here is derived from an EMBL/GenBank/DDBJ whole genome shotgun (WGS) entry which is preliminary data.</text>
</comment>
<comment type="similarity">
    <text evidence="1">Belongs to the universal stress protein A family.</text>
</comment>
<keyword evidence="4" id="KW-1185">Reference proteome</keyword>
<accession>A0ABM8Y1X1</accession>
<dbReference type="RefSeq" id="WP_224009866.1">
    <property type="nucleotide sequence ID" value="NZ_CAJZAF010000053.1"/>
</dbReference>
<organism evidence="3 4">
    <name type="scientific">Cupriavidus pinatubonensis</name>
    <dbReference type="NCBI Taxonomy" id="248026"/>
    <lineage>
        <taxon>Bacteria</taxon>
        <taxon>Pseudomonadati</taxon>
        <taxon>Pseudomonadota</taxon>
        <taxon>Betaproteobacteria</taxon>
        <taxon>Burkholderiales</taxon>
        <taxon>Burkholderiaceae</taxon>
        <taxon>Cupriavidus</taxon>
    </lineage>
</organism>
<dbReference type="Pfam" id="PF00582">
    <property type="entry name" value="Usp"/>
    <property type="match status" value="1"/>
</dbReference>
<evidence type="ECO:0000313" key="4">
    <source>
        <dbReference type="Proteomes" id="UP000701702"/>
    </source>
</evidence>
<evidence type="ECO:0000259" key="2">
    <source>
        <dbReference type="Pfam" id="PF00582"/>
    </source>
</evidence>
<sequence length="180" mass="19324">MQQRLRVRRQVSRHREFDYSENDNMHRRILVALDGGAASEAALEQAILIAQASDAEIEVIFVLDNSGPFLDATNADPVRMAENLTTAGEGVLAAAATRLDRAGVRFTTFLSGKSGSHQDVAEAITAEADAWSVDMIAMGNNGYHGASHPRMGEIARKVMARTTQPLLLARAPANGGQAPK</sequence>
<dbReference type="Proteomes" id="UP000701702">
    <property type="component" value="Unassembled WGS sequence"/>
</dbReference>
<dbReference type="PANTHER" id="PTHR46268">
    <property type="entry name" value="STRESS RESPONSE PROTEIN NHAX"/>
    <property type="match status" value="1"/>
</dbReference>
<dbReference type="PRINTS" id="PR01438">
    <property type="entry name" value="UNVRSLSTRESS"/>
</dbReference>
<dbReference type="CDD" id="cd00293">
    <property type="entry name" value="USP-like"/>
    <property type="match status" value="1"/>
</dbReference>
<dbReference type="InterPro" id="IPR006016">
    <property type="entry name" value="UspA"/>
</dbReference>
<dbReference type="PANTHER" id="PTHR46268:SF15">
    <property type="entry name" value="UNIVERSAL STRESS PROTEIN HP_0031"/>
    <property type="match status" value="1"/>
</dbReference>
<gene>
    <name evidence="3" type="ORF">LMG23994_06371</name>
</gene>
<dbReference type="EMBL" id="CAJZAF010000053">
    <property type="protein sequence ID" value="CAG9186747.1"/>
    <property type="molecule type" value="Genomic_DNA"/>
</dbReference>
<proteinExistence type="inferred from homology"/>
<feature type="domain" description="UspA" evidence="2">
    <location>
        <begin position="25"/>
        <end position="170"/>
    </location>
</feature>
<protein>
    <recommendedName>
        <fullName evidence="2">UspA domain-containing protein</fullName>
    </recommendedName>
</protein>
<dbReference type="InterPro" id="IPR006015">
    <property type="entry name" value="Universal_stress_UspA"/>
</dbReference>
<name>A0ABM8Y1X1_9BURK</name>
<dbReference type="SUPFAM" id="SSF52402">
    <property type="entry name" value="Adenine nucleotide alpha hydrolases-like"/>
    <property type="match status" value="1"/>
</dbReference>
<dbReference type="InterPro" id="IPR014729">
    <property type="entry name" value="Rossmann-like_a/b/a_fold"/>
</dbReference>
<reference evidence="3 4" key="1">
    <citation type="submission" date="2021-08" db="EMBL/GenBank/DDBJ databases">
        <authorList>
            <person name="Peeters C."/>
        </authorList>
    </citation>
    <scope>NUCLEOTIDE SEQUENCE [LARGE SCALE GENOMIC DNA]</scope>
    <source>
        <strain evidence="3 4">LMG 23994</strain>
    </source>
</reference>
<dbReference type="Gene3D" id="3.40.50.620">
    <property type="entry name" value="HUPs"/>
    <property type="match status" value="1"/>
</dbReference>
<evidence type="ECO:0000313" key="3">
    <source>
        <dbReference type="EMBL" id="CAG9186747.1"/>
    </source>
</evidence>